<protein>
    <submittedName>
        <fullName evidence="1">Uncharacterized protein</fullName>
    </submittedName>
</protein>
<gene>
    <name evidence="1" type="primary">Necator_chrV.g18179</name>
    <name evidence="1" type="ORF">RB195_013388</name>
</gene>
<comment type="caution">
    <text evidence="1">The sequence shown here is derived from an EMBL/GenBank/DDBJ whole genome shotgun (WGS) entry which is preliminary data.</text>
</comment>
<reference evidence="1 2" key="1">
    <citation type="submission" date="2023-08" db="EMBL/GenBank/DDBJ databases">
        <title>A Necator americanus chromosomal reference genome.</title>
        <authorList>
            <person name="Ilik V."/>
            <person name="Petrzelkova K.J."/>
            <person name="Pardy F."/>
            <person name="Fuh T."/>
            <person name="Niatou-Singa F.S."/>
            <person name="Gouil Q."/>
            <person name="Baker L."/>
            <person name="Ritchie M.E."/>
            <person name="Jex A.R."/>
            <person name="Gazzola D."/>
            <person name="Li H."/>
            <person name="Toshio Fujiwara R."/>
            <person name="Zhan B."/>
            <person name="Aroian R.V."/>
            <person name="Pafco B."/>
            <person name="Schwarz E.M."/>
        </authorList>
    </citation>
    <scope>NUCLEOTIDE SEQUENCE [LARGE SCALE GENOMIC DNA]</scope>
    <source>
        <strain evidence="1 2">Aroian</strain>
        <tissue evidence="1">Whole animal</tissue>
    </source>
</reference>
<dbReference type="Proteomes" id="UP001303046">
    <property type="component" value="Unassembled WGS sequence"/>
</dbReference>
<proteinExistence type="predicted"/>
<sequence>MTYFQKKAAAFYSLELHGACTIFIFEETDVQQSCDALFELNRYPTYSSCECRITTPKEVVFENIGAKHSGSSKPCNGIPNAASGVYVYADQDSQLFLLFDFLSIQLIIPDCFEEDLFTNEV</sequence>
<name>A0ABR1DVB1_NECAM</name>
<dbReference type="EMBL" id="JAVFWL010000005">
    <property type="protein sequence ID" value="KAK6754357.1"/>
    <property type="molecule type" value="Genomic_DNA"/>
</dbReference>
<organism evidence="1 2">
    <name type="scientific">Necator americanus</name>
    <name type="common">Human hookworm</name>
    <dbReference type="NCBI Taxonomy" id="51031"/>
    <lineage>
        <taxon>Eukaryota</taxon>
        <taxon>Metazoa</taxon>
        <taxon>Ecdysozoa</taxon>
        <taxon>Nematoda</taxon>
        <taxon>Chromadorea</taxon>
        <taxon>Rhabditida</taxon>
        <taxon>Rhabditina</taxon>
        <taxon>Rhabditomorpha</taxon>
        <taxon>Strongyloidea</taxon>
        <taxon>Ancylostomatidae</taxon>
        <taxon>Bunostominae</taxon>
        <taxon>Necator</taxon>
    </lineage>
</organism>
<evidence type="ECO:0000313" key="2">
    <source>
        <dbReference type="Proteomes" id="UP001303046"/>
    </source>
</evidence>
<keyword evidence="2" id="KW-1185">Reference proteome</keyword>
<accession>A0ABR1DVB1</accession>
<evidence type="ECO:0000313" key="1">
    <source>
        <dbReference type="EMBL" id="KAK6754357.1"/>
    </source>
</evidence>